<dbReference type="PANTHER" id="PTHR32322">
    <property type="entry name" value="INNER MEMBRANE TRANSPORTER"/>
    <property type="match status" value="1"/>
</dbReference>
<dbReference type="InterPro" id="IPR037185">
    <property type="entry name" value="EmrE-like"/>
</dbReference>
<keyword evidence="8" id="KW-1185">Reference proteome</keyword>
<keyword evidence="2 5" id="KW-0812">Transmembrane</keyword>
<proteinExistence type="predicted"/>
<feature type="transmembrane region" description="Helical" evidence="5">
    <location>
        <begin position="235"/>
        <end position="254"/>
    </location>
</feature>
<dbReference type="Proteomes" id="UP000388235">
    <property type="component" value="Chromosome"/>
</dbReference>
<feature type="transmembrane region" description="Helical" evidence="5">
    <location>
        <begin position="176"/>
        <end position="195"/>
    </location>
</feature>
<gene>
    <name evidence="7" type="ORF">GH975_11770</name>
</gene>
<evidence type="ECO:0000313" key="8">
    <source>
        <dbReference type="Proteomes" id="UP000388235"/>
    </source>
</evidence>
<keyword evidence="4 5" id="KW-0472">Membrane</keyword>
<feature type="domain" description="EamA" evidence="6">
    <location>
        <begin position="147"/>
        <end position="278"/>
    </location>
</feature>
<protein>
    <submittedName>
        <fullName evidence="7">EamA family transporter</fullName>
    </submittedName>
</protein>
<dbReference type="OrthoDB" id="9810556at2"/>
<name>A0A5Q2QDI7_9GAMM</name>
<comment type="subcellular location">
    <subcellularLocation>
        <location evidence="1">Membrane</location>
        <topology evidence="1">Multi-pass membrane protein</topology>
    </subcellularLocation>
</comment>
<dbReference type="InterPro" id="IPR000620">
    <property type="entry name" value="EamA_dom"/>
</dbReference>
<dbReference type="PANTHER" id="PTHR32322:SF14">
    <property type="entry name" value="PROTEIN PAGO"/>
    <property type="match status" value="1"/>
</dbReference>
<feature type="transmembrane region" description="Helical" evidence="5">
    <location>
        <begin position="207"/>
        <end position="228"/>
    </location>
</feature>
<dbReference type="KEGG" id="llp:GH975_11770"/>
<feature type="transmembrane region" description="Helical" evidence="5">
    <location>
        <begin position="120"/>
        <end position="137"/>
    </location>
</feature>
<dbReference type="AlphaFoldDB" id="A0A5Q2QDI7"/>
<evidence type="ECO:0000256" key="5">
    <source>
        <dbReference type="SAM" id="Phobius"/>
    </source>
</evidence>
<feature type="transmembrane region" description="Helical" evidence="5">
    <location>
        <begin position="143"/>
        <end position="164"/>
    </location>
</feature>
<feature type="domain" description="EamA" evidence="6">
    <location>
        <begin position="6"/>
        <end position="134"/>
    </location>
</feature>
<reference evidence="7 8" key="1">
    <citation type="submission" date="2019-11" db="EMBL/GenBank/DDBJ databases">
        <authorList>
            <person name="Khan S.A."/>
            <person name="Jeon C.O."/>
            <person name="Chun B.H."/>
        </authorList>
    </citation>
    <scope>NUCLEOTIDE SEQUENCE [LARGE SCALE GENOMIC DNA]</scope>
    <source>
        <strain evidence="7 8">IMCC 1097</strain>
    </source>
</reference>
<dbReference type="RefSeq" id="WP_153714707.1">
    <property type="nucleotide sequence ID" value="NZ_CP045871.1"/>
</dbReference>
<keyword evidence="3 5" id="KW-1133">Transmembrane helix</keyword>
<dbReference type="GO" id="GO:0016020">
    <property type="term" value="C:membrane"/>
    <property type="evidence" value="ECO:0007669"/>
    <property type="project" value="UniProtKB-SubCell"/>
</dbReference>
<dbReference type="Pfam" id="PF00892">
    <property type="entry name" value="EamA"/>
    <property type="match status" value="2"/>
</dbReference>
<feature type="transmembrane region" description="Helical" evidence="5">
    <location>
        <begin position="260"/>
        <end position="278"/>
    </location>
</feature>
<evidence type="ECO:0000256" key="2">
    <source>
        <dbReference type="ARBA" id="ARBA00022692"/>
    </source>
</evidence>
<dbReference type="SUPFAM" id="SSF103481">
    <property type="entry name" value="Multidrug resistance efflux transporter EmrE"/>
    <property type="match status" value="2"/>
</dbReference>
<accession>A0A5Q2QDI7</accession>
<evidence type="ECO:0000256" key="3">
    <source>
        <dbReference type="ARBA" id="ARBA00022989"/>
    </source>
</evidence>
<feature type="transmembrane region" description="Helical" evidence="5">
    <location>
        <begin position="63"/>
        <end position="81"/>
    </location>
</feature>
<evidence type="ECO:0000259" key="6">
    <source>
        <dbReference type="Pfam" id="PF00892"/>
    </source>
</evidence>
<evidence type="ECO:0000313" key="7">
    <source>
        <dbReference type="EMBL" id="QGG81204.1"/>
    </source>
</evidence>
<sequence>MNLAWVLLVGLALAWGTSFATMEVALEGAGPTAIMAGRLVIGALCVSAAAMVMRVGRPLVSGWWQYLGVAAIGNCVPFFLIPWGQQTVSSSVAGAIMGTMPLVTAALATAVGIEALSRRQWAGLGIGFVGLLVLAQSQTQFSGALHGSLAIFGAVVCYALSTLIARAGPDHNPIRAGAATLCLSGLIGAAAFVTSGEGMPTWSGHSAWAVVYLGVLPTGIAAVLYFKVVKLRGPVFLSQVNYMIPVISLLIGLWIMRDPFVWALPIGIGLVLSGLALARRKPGVVSA</sequence>
<organism evidence="7 8">
    <name type="scientific">Litorivicinus lipolyticus</name>
    <dbReference type="NCBI Taxonomy" id="418701"/>
    <lineage>
        <taxon>Bacteria</taxon>
        <taxon>Pseudomonadati</taxon>
        <taxon>Pseudomonadota</taxon>
        <taxon>Gammaproteobacteria</taxon>
        <taxon>Oceanospirillales</taxon>
        <taxon>Litorivicinaceae</taxon>
        <taxon>Litorivicinus</taxon>
    </lineage>
</organism>
<feature type="transmembrane region" description="Helical" evidence="5">
    <location>
        <begin position="36"/>
        <end position="56"/>
    </location>
</feature>
<dbReference type="InterPro" id="IPR050638">
    <property type="entry name" value="AA-Vitamin_Transporters"/>
</dbReference>
<evidence type="ECO:0000256" key="4">
    <source>
        <dbReference type="ARBA" id="ARBA00023136"/>
    </source>
</evidence>
<evidence type="ECO:0000256" key="1">
    <source>
        <dbReference type="ARBA" id="ARBA00004141"/>
    </source>
</evidence>
<dbReference type="EMBL" id="CP045871">
    <property type="protein sequence ID" value="QGG81204.1"/>
    <property type="molecule type" value="Genomic_DNA"/>
</dbReference>
<feature type="transmembrane region" description="Helical" evidence="5">
    <location>
        <begin position="93"/>
        <end position="113"/>
    </location>
</feature>